<dbReference type="STRING" id="201973.SAMN04488025_10976"/>
<feature type="compositionally biased region" description="Basic and acidic residues" evidence="10">
    <location>
        <begin position="226"/>
        <end position="241"/>
    </location>
</feature>
<evidence type="ECO:0000256" key="6">
    <source>
        <dbReference type="ARBA" id="ARBA00022694"/>
    </source>
</evidence>
<comment type="caution">
    <text evidence="9">Lacks conserved residue(s) required for the propagation of feature annotation.</text>
</comment>
<evidence type="ECO:0000256" key="3">
    <source>
        <dbReference type="ARBA" id="ARBA00022603"/>
    </source>
</evidence>
<feature type="binding site" evidence="9">
    <location>
        <begin position="191"/>
        <end position="194"/>
    </location>
    <ligand>
        <name>substrate</name>
    </ligand>
</feature>
<reference evidence="11 12" key="1">
    <citation type="submission" date="2016-10" db="EMBL/GenBank/DDBJ databases">
        <authorList>
            <person name="de Groot N.N."/>
        </authorList>
    </citation>
    <scope>NUCLEOTIDE SEQUENCE [LARGE SCALE GENOMIC DNA]</scope>
    <source>
        <strain evidence="11 12">DSM 44945</strain>
    </source>
</reference>
<keyword evidence="3 9" id="KW-0489">Methyltransferase</keyword>
<feature type="binding site" evidence="9">
    <location>
        <position position="117"/>
    </location>
    <ligand>
        <name>S-adenosyl-L-methionine</name>
        <dbReference type="ChEBI" id="CHEBI:59789"/>
    </ligand>
</feature>
<dbReference type="OrthoDB" id="9802090at2"/>
<dbReference type="Proteomes" id="UP000198661">
    <property type="component" value="Unassembled WGS sequence"/>
</dbReference>
<feature type="binding site" evidence="9">
    <location>
        <position position="43"/>
    </location>
    <ligand>
        <name>S-adenosyl-L-methionine</name>
        <dbReference type="ChEBI" id="CHEBI:59789"/>
    </ligand>
</feature>
<dbReference type="EC" id="2.1.1.33" evidence="9"/>
<evidence type="ECO:0000256" key="1">
    <source>
        <dbReference type="ARBA" id="ARBA00000142"/>
    </source>
</evidence>
<dbReference type="Pfam" id="PF02390">
    <property type="entry name" value="Methyltransf_4"/>
    <property type="match status" value="1"/>
</dbReference>
<evidence type="ECO:0000313" key="11">
    <source>
        <dbReference type="EMBL" id="SFF94006.1"/>
    </source>
</evidence>
<evidence type="ECO:0000256" key="7">
    <source>
        <dbReference type="ARBA" id="ARBA00060552"/>
    </source>
</evidence>
<evidence type="ECO:0000256" key="8">
    <source>
        <dbReference type="ARBA" id="ARBA00060767"/>
    </source>
</evidence>
<evidence type="ECO:0000256" key="10">
    <source>
        <dbReference type="SAM" id="MobiDB-lite"/>
    </source>
</evidence>
<keyword evidence="12" id="KW-1185">Reference proteome</keyword>
<keyword evidence="4 9" id="KW-0808">Transferase</keyword>
<comment type="function">
    <text evidence="2 9">Catalyzes the formation of N(7)-methylguanine at position 46 (m7G46) in tRNA.</text>
</comment>
<dbReference type="GO" id="GO:0008176">
    <property type="term" value="F:tRNA (guanine(46)-N7)-methyltransferase activity"/>
    <property type="evidence" value="ECO:0007669"/>
    <property type="project" value="UniProtKB-UniRule"/>
</dbReference>
<evidence type="ECO:0000256" key="5">
    <source>
        <dbReference type="ARBA" id="ARBA00022691"/>
    </source>
</evidence>
<dbReference type="UniPathway" id="UPA00989"/>
<dbReference type="EMBL" id="FOOK01000009">
    <property type="protein sequence ID" value="SFF94006.1"/>
    <property type="molecule type" value="Genomic_DNA"/>
</dbReference>
<feature type="region of interest" description="Disordered" evidence="10">
    <location>
        <begin position="211"/>
        <end position="250"/>
    </location>
</feature>
<evidence type="ECO:0000256" key="2">
    <source>
        <dbReference type="ARBA" id="ARBA00003015"/>
    </source>
</evidence>
<protein>
    <recommendedName>
        <fullName evidence="9">tRNA (guanine-N(7)-)-methyltransferase</fullName>
        <ecNumber evidence="9">2.1.1.33</ecNumber>
    </recommendedName>
    <alternativeName>
        <fullName evidence="9">tRNA (guanine(46)-N(7))-methyltransferase</fullName>
    </alternativeName>
    <alternativeName>
        <fullName evidence="9">tRNA(m7G46)-methyltransferase</fullName>
    </alternativeName>
</protein>
<proteinExistence type="inferred from homology"/>
<dbReference type="InterPro" id="IPR055361">
    <property type="entry name" value="tRNA_methyltr_TrmB_bact"/>
</dbReference>
<feature type="binding site" evidence="9">
    <location>
        <position position="153"/>
    </location>
    <ligand>
        <name>substrate</name>
    </ligand>
</feature>
<accession>A0A1I2MXD5</accession>
<dbReference type="FunFam" id="3.40.50.150:FF:000035">
    <property type="entry name" value="tRNA (guanine-N(7)-)-methyltransferase"/>
    <property type="match status" value="1"/>
</dbReference>
<dbReference type="NCBIfam" id="NF001080">
    <property type="entry name" value="PRK00121.2-2"/>
    <property type="match status" value="1"/>
</dbReference>
<organism evidence="11 12">
    <name type="scientific">Planifilum fulgidum</name>
    <dbReference type="NCBI Taxonomy" id="201973"/>
    <lineage>
        <taxon>Bacteria</taxon>
        <taxon>Bacillati</taxon>
        <taxon>Bacillota</taxon>
        <taxon>Bacilli</taxon>
        <taxon>Bacillales</taxon>
        <taxon>Thermoactinomycetaceae</taxon>
        <taxon>Planifilum</taxon>
    </lineage>
</organism>
<dbReference type="CDD" id="cd02440">
    <property type="entry name" value="AdoMet_MTases"/>
    <property type="match status" value="1"/>
</dbReference>
<dbReference type="PANTHER" id="PTHR23417:SF14">
    <property type="entry name" value="PENTACOTRIPEPTIDE-REPEAT REGION OF PRORP DOMAIN-CONTAINING PROTEIN"/>
    <property type="match status" value="1"/>
</dbReference>
<dbReference type="InterPro" id="IPR029063">
    <property type="entry name" value="SAM-dependent_MTases_sf"/>
</dbReference>
<dbReference type="PANTHER" id="PTHR23417">
    <property type="entry name" value="3-DEOXY-D-MANNO-OCTULOSONIC-ACID TRANSFERASE/TRNA GUANINE-N 7 - -METHYLTRANSFERASE"/>
    <property type="match status" value="1"/>
</dbReference>
<feature type="binding site" evidence="9">
    <location>
        <position position="95"/>
    </location>
    <ligand>
        <name>S-adenosyl-L-methionine</name>
        <dbReference type="ChEBI" id="CHEBI:59789"/>
    </ligand>
</feature>
<feature type="binding site" evidence="9">
    <location>
        <position position="121"/>
    </location>
    <ligand>
        <name>substrate</name>
    </ligand>
</feature>
<dbReference type="PROSITE" id="PS51625">
    <property type="entry name" value="SAM_MT_TRMB"/>
    <property type="match status" value="1"/>
</dbReference>
<comment type="pathway">
    <text evidence="7 9">tRNA modification; N(7)-methylguanine-tRNA biosynthesis.</text>
</comment>
<evidence type="ECO:0000313" key="12">
    <source>
        <dbReference type="Proteomes" id="UP000198661"/>
    </source>
</evidence>
<dbReference type="Gene3D" id="3.40.50.150">
    <property type="entry name" value="Vaccinia Virus protein VP39"/>
    <property type="match status" value="1"/>
</dbReference>
<dbReference type="GO" id="GO:0043527">
    <property type="term" value="C:tRNA methyltransferase complex"/>
    <property type="evidence" value="ECO:0007669"/>
    <property type="project" value="TreeGrafter"/>
</dbReference>
<dbReference type="RefSeq" id="WP_092037358.1">
    <property type="nucleotide sequence ID" value="NZ_FOOK01000009.1"/>
</dbReference>
<name>A0A1I2MXD5_9BACL</name>
<dbReference type="HAMAP" id="MF_01057">
    <property type="entry name" value="tRNA_methyltr_TrmB"/>
    <property type="match status" value="1"/>
</dbReference>
<feature type="binding site" evidence="9">
    <location>
        <position position="68"/>
    </location>
    <ligand>
        <name>S-adenosyl-L-methionine</name>
        <dbReference type="ChEBI" id="CHEBI:59789"/>
    </ligand>
</feature>
<evidence type="ECO:0000256" key="4">
    <source>
        <dbReference type="ARBA" id="ARBA00022679"/>
    </source>
</evidence>
<gene>
    <name evidence="9" type="primary">trmB</name>
    <name evidence="11" type="ORF">SAMN04488025_10976</name>
</gene>
<keyword evidence="6 9" id="KW-0819">tRNA processing</keyword>
<dbReference type="NCBIfam" id="TIGR00091">
    <property type="entry name" value="tRNA (guanosine(46)-N7)-methyltransferase TrmB"/>
    <property type="match status" value="1"/>
</dbReference>
<dbReference type="InterPro" id="IPR003358">
    <property type="entry name" value="tRNA_(Gua-N-7)_MeTrfase_Trmb"/>
</dbReference>
<comment type="catalytic activity">
    <reaction evidence="1 9">
        <text>guanosine(46) in tRNA + S-adenosyl-L-methionine = N(7)-methylguanosine(46) in tRNA + S-adenosyl-L-homocysteine</text>
        <dbReference type="Rhea" id="RHEA:42708"/>
        <dbReference type="Rhea" id="RHEA-COMP:10188"/>
        <dbReference type="Rhea" id="RHEA-COMP:10189"/>
        <dbReference type="ChEBI" id="CHEBI:57856"/>
        <dbReference type="ChEBI" id="CHEBI:59789"/>
        <dbReference type="ChEBI" id="CHEBI:74269"/>
        <dbReference type="ChEBI" id="CHEBI:74480"/>
        <dbReference type="EC" id="2.1.1.33"/>
    </reaction>
</comment>
<keyword evidence="5 9" id="KW-0949">S-adenosyl-L-methionine</keyword>
<sequence>MRLRRKPHAKEMVRSHPLVVNEPEQMRGKWRAHFGNDNPIHVELGTGKGRFLSTVCALKPSVNWIGVDRIEEVLLMALKKADEAECENLRFLWTDVSRLAEIFAPGEVDRLYLHFSDPWPKRRHAKRRLTHRRFLALYRQVLKPGGEILLKTDSRDLYLFTLEELENARFRVLEKSEDLHRSPYAEENIMTEYEEKFVSRGLPIYYVLAEPLPEEEPPAENPETSPVERRPSHSTSDDAKSSLDAPHPRR</sequence>
<dbReference type="AlphaFoldDB" id="A0A1I2MXD5"/>
<evidence type="ECO:0000256" key="9">
    <source>
        <dbReference type="HAMAP-Rule" id="MF_01057"/>
    </source>
</evidence>
<comment type="similarity">
    <text evidence="8 9">Belongs to the class I-like SAM-binding methyltransferase superfamily. TrmB family.</text>
</comment>
<dbReference type="SUPFAM" id="SSF53335">
    <property type="entry name" value="S-adenosyl-L-methionine-dependent methyltransferases"/>
    <property type="match status" value="1"/>
</dbReference>